<dbReference type="PANTHER" id="PTHR11079:SF202">
    <property type="entry name" value="TRNA-SPECIFIC ADENOSINE DEAMINASE"/>
    <property type="match status" value="1"/>
</dbReference>
<dbReference type="HAMAP" id="MF_00972">
    <property type="entry name" value="tRNA_aden_deaminase"/>
    <property type="match status" value="1"/>
</dbReference>
<evidence type="ECO:0000256" key="8">
    <source>
        <dbReference type="ARBA" id="ARBA00022801"/>
    </source>
</evidence>
<dbReference type="SUPFAM" id="SSF53927">
    <property type="entry name" value="Cytidine deaminase-like"/>
    <property type="match status" value="1"/>
</dbReference>
<dbReference type="PROSITE" id="PS00903">
    <property type="entry name" value="CYT_DCMP_DEAMINASES_1"/>
    <property type="match status" value="1"/>
</dbReference>
<sequence>MKNSDFSIEHMMIAIECAKKAYSKDEVPVGAVIVRDGKIIGKGWNTILENQSVSAHAEINAINVASSYLKNYRLVNCDIYTTLEPCHMCAKAIVDASIRNLFFGALEPKTGAIVSTDSFLDQPHLNHRVNYEYGFMKNESIQLLMSFFKSKRD</sequence>
<dbReference type="GO" id="GO:0008270">
    <property type="term" value="F:zinc ion binding"/>
    <property type="evidence" value="ECO:0007669"/>
    <property type="project" value="InterPro"/>
</dbReference>
<keyword evidence="7" id="KW-0479">Metal-binding</keyword>
<dbReference type="EMBL" id="UINC01085175">
    <property type="protein sequence ID" value="SVC32476.1"/>
    <property type="molecule type" value="Genomic_DNA"/>
</dbReference>
<dbReference type="InterPro" id="IPR028883">
    <property type="entry name" value="tRNA_aden_deaminase"/>
</dbReference>
<dbReference type="GO" id="GO:0052717">
    <property type="term" value="F:tRNA-specific adenosine-34 deaminase activity"/>
    <property type="evidence" value="ECO:0007669"/>
    <property type="project" value="UniProtKB-EC"/>
</dbReference>
<dbReference type="EC" id="3.5.4.33" evidence="4"/>
<evidence type="ECO:0000259" key="11">
    <source>
        <dbReference type="PROSITE" id="PS51747"/>
    </source>
</evidence>
<reference evidence="12" key="1">
    <citation type="submission" date="2018-05" db="EMBL/GenBank/DDBJ databases">
        <authorList>
            <person name="Lanie J.A."/>
            <person name="Ng W.-L."/>
            <person name="Kazmierczak K.M."/>
            <person name="Andrzejewski T.M."/>
            <person name="Davidsen T.M."/>
            <person name="Wayne K.J."/>
            <person name="Tettelin H."/>
            <person name="Glass J.I."/>
            <person name="Rusch D."/>
            <person name="Podicherti R."/>
            <person name="Tsui H.-C.T."/>
            <person name="Winkler M.E."/>
        </authorList>
    </citation>
    <scope>NUCLEOTIDE SEQUENCE</scope>
</reference>
<accession>A0A382L711</accession>
<comment type="cofactor">
    <cofactor evidence="1">
        <name>Zn(2+)</name>
        <dbReference type="ChEBI" id="CHEBI:29105"/>
    </cofactor>
</comment>
<evidence type="ECO:0000256" key="2">
    <source>
        <dbReference type="ARBA" id="ARBA00010669"/>
    </source>
</evidence>
<dbReference type="InterPro" id="IPR002125">
    <property type="entry name" value="CMP_dCMP_dom"/>
</dbReference>
<comment type="similarity">
    <text evidence="2">Belongs to the cytidine and deoxycytidylate deaminase family. ADAT2 subfamily.</text>
</comment>
<feature type="domain" description="CMP/dCMP-type deaminase" evidence="11">
    <location>
        <begin position="5"/>
        <end position="115"/>
    </location>
</feature>
<protein>
    <recommendedName>
        <fullName evidence="5">tRNA-specific adenosine deaminase 2</fullName>
        <ecNumber evidence="4">3.5.4.33</ecNumber>
    </recommendedName>
</protein>
<name>A0A382L711_9ZZZZ</name>
<evidence type="ECO:0000256" key="7">
    <source>
        <dbReference type="ARBA" id="ARBA00022723"/>
    </source>
</evidence>
<dbReference type="CDD" id="cd01285">
    <property type="entry name" value="nucleoside_deaminase"/>
    <property type="match status" value="1"/>
</dbReference>
<evidence type="ECO:0000256" key="5">
    <source>
        <dbReference type="ARBA" id="ARBA00019216"/>
    </source>
</evidence>
<evidence type="ECO:0000256" key="4">
    <source>
        <dbReference type="ARBA" id="ARBA00012740"/>
    </source>
</evidence>
<dbReference type="Pfam" id="PF00383">
    <property type="entry name" value="dCMP_cyt_deam_1"/>
    <property type="match status" value="1"/>
</dbReference>
<comment type="subunit">
    <text evidence="3">Homodimer.</text>
</comment>
<dbReference type="InterPro" id="IPR016193">
    <property type="entry name" value="Cytidine_deaminase-like"/>
</dbReference>
<dbReference type="PROSITE" id="PS51747">
    <property type="entry name" value="CYT_DCMP_DEAMINASES_2"/>
    <property type="match status" value="1"/>
</dbReference>
<evidence type="ECO:0000256" key="9">
    <source>
        <dbReference type="ARBA" id="ARBA00022833"/>
    </source>
</evidence>
<keyword evidence="9" id="KW-0862">Zinc</keyword>
<organism evidence="12">
    <name type="scientific">marine metagenome</name>
    <dbReference type="NCBI Taxonomy" id="408172"/>
    <lineage>
        <taxon>unclassified sequences</taxon>
        <taxon>metagenomes</taxon>
        <taxon>ecological metagenomes</taxon>
    </lineage>
</organism>
<evidence type="ECO:0000256" key="6">
    <source>
        <dbReference type="ARBA" id="ARBA00022694"/>
    </source>
</evidence>
<proteinExistence type="inferred from homology"/>
<comment type="catalytic activity">
    <reaction evidence="10">
        <text>adenosine(34) in tRNA + H2O + H(+) = inosine(34) in tRNA + NH4(+)</text>
        <dbReference type="Rhea" id="RHEA:43168"/>
        <dbReference type="Rhea" id="RHEA-COMP:10373"/>
        <dbReference type="Rhea" id="RHEA-COMP:10374"/>
        <dbReference type="ChEBI" id="CHEBI:15377"/>
        <dbReference type="ChEBI" id="CHEBI:15378"/>
        <dbReference type="ChEBI" id="CHEBI:28938"/>
        <dbReference type="ChEBI" id="CHEBI:74411"/>
        <dbReference type="ChEBI" id="CHEBI:82852"/>
        <dbReference type="EC" id="3.5.4.33"/>
    </reaction>
</comment>
<evidence type="ECO:0000256" key="1">
    <source>
        <dbReference type="ARBA" id="ARBA00001947"/>
    </source>
</evidence>
<evidence type="ECO:0000256" key="3">
    <source>
        <dbReference type="ARBA" id="ARBA00011738"/>
    </source>
</evidence>
<dbReference type="AlphaFoldDB" id="A0A382L711"/>
<evidence type="ECO:0000256" key="10">
    <source>
        <dbReference type="ARBA" id="ARBA00048045"/>
    </source>
</evidence>
<dbReference type="InterPro" id="IPR016192">
    <property type="entry name" value="APOBEC/CMP_deaminase_Zn-bd"/>
</dbReference>
<evidence type="ECO:0000313" key="12">
    <source>
        <dbReference type="EMBL" id="SVC32476.1"/>
    </source>
</evidence>
<gene>
    <name evidence="12" type="ORF">METZ01_LOCUS285330</name>
</gene>
<keyword evidence="6" id="KW-0819">tRNA processing</keyword>
<dbReference type="Gene3D" id="3.40.140.10">
    <property type="entry name" value="Cytidine Deaminase, domain 2"/>
    <property type="match status" value="1"/>
</dbReference>
<keyword evidence="8" id="KW-0378">Hydrolase</keyword>
<dbReference type="PANTHER" id="PTHR11079">
    <property type="entry name" value="CYTOSINE DEAMINASE FAMILY MEMBER"/>
    <property type="match status" value="1"/>
</dbReference>
<dbReference type="GO" id="GO:0002100">
    <property type="term" value="P:tRNA wobble adenosine to inosine editing"/>
    <property type="evidence" value="ECO:0007669"/>
    <property type="project" value="InterPro"/>
</dbReference>